<dbReference type="AlphaFoldDB" id="A0AA97FCE5"/>
<evidence type="ECO:0000313" key="2">
    <source>
        <dbReference type="Proteomes" id="UP001301797"/>
    </source>
</evidence>
<sequence>MFLKNRFPASEQKERRDNLYSRLRGDIVTMRKQGNFPEKDPSTFSKYYCDLCNDSFPLNEIKQCTLCGRWACSSCWTQDFYVCNSCNGVIKLHTMTFKNPVPEEKED</sequence>
<dbReference type="Pfam" id="PF14445">
    <property type="entry name" value="Prok-RING_2"/>
    <property type="match status" value="1"/>
</dbReference>
<evidence type="ECO:0000313" key="1">
    <source>
        <dbReference type="EMBL" id="WOF15649.1"/>
    </source>
</evidence>
<gene>
    <name evidence="1" type="ORF">F1737_02580</name>
</gene>
<dbReference type="InterPro" id="IPR025872">
    <property type="entry name" value="RING_finger_2_prok"/>
</dbReference>
<dbReference type="EMBL" id="CP043875">
    <property type="protein sequence ID" value="WOF15649.1"/>
    <property type="molecule type" value="Genomic_DNA"/>
</dbReference>
<proteinExistence type="predicted"/>
<name>A0AA97FCE5_9EURY</name>
<keyword evidence="2" id="KW-1185">Reference proteome</keyword>
<organism evidence="1 2">
    <name type="scientific">Methanochimaera problematica</name>
    <dbReference type="NCBI Taxonomy" id="2609417"/>
    <lineage>
        <taxon>Archaea</taxon>
        <taxon>Methanobacteriati</taxon>
        <taxon>Methanobacteriota</taxon>
        <taxon>Stenosarchaea group</taxon>
        <taxon>Methanomicrobia</taxon>
        <taxon>Methanomicrobiales</taxon>
        <taxon>Methanomicrobiaceae</taxon>
        <taxon>Methanochimaera</taxon>
    </lineage>
</organism>
<dbReference type="InterPro" id="IPR011011">
    <property type="entry name" value="Znf_FYVE_PHD"/>
</dbReference>
<reference evidence="1 2" key="1">
    <citation type="submission" date="2019-09" db="EMBL/GenBank/DDBJ databases">
        <title>The complete genome of Methanoplanus sp. FWC-SCC4.</title>
        <authorList>
            <person name="Chen S.-C."/>
            <person name="Zhou Y.-Z."/>
            <person name="Lai M.-C."/>
        </authorList>
    </citation>
    <scope>NUCLEOTIDE SEQUENCE [LARGE SCALE GENOMIC DNA]</scope>
    <source>
        <strain evidence="1 2">FWC-SCC4</strain>
    </source>
</reference>
<dbReference type="Gene3D" id="3.30.40.10">
    <property type="entry name" value="Zinc/RING finger domain, C3HC4 (zinc finger)"/>
    <property type="match status" value="1"/>
</dbReference>
<dbReference type="KEGG" id="mefw:F1737_02580"/>
<dbReference type="Proteomes" id="UP001301797">
    <property type="component" value="Chromosome"/>
</dbReference>
<accession>A0AA97FCE5</accession>
<dbReference type="SUPFAM" id="SSF57903">
    <property type="entry name" value="FYVE/PHD zinc finger"/>
    <property type="match status" value="1"/>
</dbReference>
<dbReference type="InterPro" id="IPR013083">
    <property type="entry name" value="Znf_RING/FYVE/PHD"/>
</dbReference>
<protein>
    <submittedName>
        <fullName evidence="1">Uncharacterized protein</fullName>
    </submittedName>
</protein>